<feature type="compositionally biased region" description="Basic and acidic residues" evidence="1">
    <location>
        <begin position="8"/>
        <end position="18"/>
    </location>
</feature>
<feature type="region of interest" description="Disordered" evidence="1">
    <location>
        <begin position="1"/>
        <end position="54"/>
    </location>
</feature>
<evidence type="ECO:0000256" key="1">
    <source>
        <dbReference type="SAM" id="MobiDB-lite"/>
    </source>
</evidence>
<reference evidence="2" key="1">
    <citation type="journal article" date="2021" name="Proc. Natl. Acad. Sci. U.S.A.">
        <title>A Catalog of Tens of Thousands of Viruses from Human Metagenomes Reveals Hidden Associations with Chronic Diseases.</title>
        <authorList>
            <person name="Tisza M.J."/>
            <person name="Buck C.B."/>
        </authorList>
    </citation>
    <scope>NUCLEOTIDE SEQUENCE</scope>
    <source>
        <strain evidence="2">Ctt4r3</strain>
    </source>
</reference>
<evidence type="ECO:0000313" key="2">
    <source>
        <dbReference type="EMBL" id="DAD65789.1"/>
    </source>
</evidence>
<accession>A0A8S5L7C2</accession>
<sequence>MPKLNANEIDRYLNPKDKGNKRRSKPNRSIREDNESNYNKKNDNRRPASRNKQR</sequence>
<dbReference type="EMBL" id="BK014649">
    <property type="protein sequence ID" value="DAD65789.1"/>
    <property type="molecule type" value="Genomic_DNA"/>
</dbReference>
<feature type="compositionally biased region" description="Basic residues" evidence="1">
    <location>
        <begin position="19"/>
        <end position="28"/>
    </location>
</feature>
<organism evidence="2">
    <name type="scientific">CrAss-like virus sp. ctt4r3</name>
    <dbReference type="NCBI Taxonomy" id="2823619"/>
    <lineage>
        <taxon>Viruses</taxon>
        <taxon>Duplodnaviria</taxon>
        <taxon>Heunggongvirae</taxon>
        <taxon>Uroviricota</taxon>
        <taxon>Caudoviricetes</taxon>
        <taxon>Crassvirales</taxon>
    </lineage>
</organism>
<protein>
    <submittedName>
        <fullName evidence="2">Uncharacterized protein</fullName>
    </submittedName>
</protein>
<name>A0A8S5L7C2_9CAUD</name>
<feature type="compositionally biased region" description="Basic and acidic residues" evidence="1">
    <location>
        <begin position="29"/>
        <end position="46"/>
    </location>
</feature>
<proteinExistence type="predicted"/>